<dbReference type="CDD" id="cd00077">
    <property type="entry name" value="HDc"/>
    <property type="match status" value="1"/>
</dbReference>
<dbReference type="NCBIfam" id="TIGR00277">
    <property type="entry name" value="HDIG"/>
    <property type="match status" value="1"/>
</dbReference>
<reference evidence="9" key="2">
    <citation type="submission" date="2021-04" db="EMBL/GenBank/DDBJ databases">
        <authorList>
            <person name="Gilroy R."/>
        </authorList>
    </citation>
    <scope>NUCLEOTIDE SEQUENCE</scope>
    <source>
        <strain evidence="9">ChiW4-1371</strain>
    </source>
</reference>
<evidence type="ECO:0000256" key="2">
    <source>
        <dbReference type="ARBA" id="ARBA00022759"/>
    </source>
</evidence>
<protein>
    <recommendedName>
        <fullName evidence="5 6">Ribonuclease Y</fullName>
        <shortName evidence="5">RNase Y</shortName>
        <ecNumber evidence="5 6">3.1.-.-</ecNumber>
    </recommendedName>
</protein>
<proteinExistence type="inferred from homology"/>
<dbReference type="EMBL" id="DXAQ01000038">
    <property type="protein sequence ID" value="HIZ88847.1"/>
    <property type="molecule type" value="Genomic_DNA"/>
</dbReference>
<dbReference type="InterPro" id="IPR017705">
    <property type="entry name" value="Ribonuclease_Y"/>
</dbReference>
<evidence type="ECO:0000313" key="10">
    <source>
        <dbReference type="Proteomes" id="UP000824176"/>
    </source>
</evidence>
<dbReference type="InterPro" id="IPR022711">
    <property type="entry name" value="RNase_Y_N"/>
</dbReference>
<dbReference type="EC" id="3.1.-.-" evidence="5 6"/>
<dbReference type="AlphaFoldDB" id="A0A9D2GT18"/>
<evidence type="ECO:0000256" key="7">
    <source>
        <dbReference type="SAM" id="Coils"/>
    </source>
</evidence>
<dbReference type="Pfam" id="PF12072">
    <property type="entry name" value="RNase_Y_N"/>
    <property type="match status" value="1"/>
</dbReference>
<evidence type="ECO:0000259" key="8">
    <source>
        <dbReference type="PROSITE" id="PS51831"/>
    </source>
</evidence>
<feature type="coiled-coil region" evidence="7">
    <location>
        <begin position="68"/>
        <end position="193"/>
    </location>
</feature>
<gene>
    <name evidence="5 9" type="primary">rny</name>
    <name evidence="9" type="ORF">H9804_02785</name>
</gene>
<comment type="function">
    <text evidence="5">Endoribonuclease that initiates mRNA decay.</text>
</comment>
<dbReference type="CDD" id="cd22431">
    <property type="entry name" value="KH-I_RNaseY"/>
    <property type="match status" value="1"/>
</dbReference>
<dbReference type="InterPro" id="IPR036612">
    <property type="entry name" value="KH_dom_type_1_sf"/>
</dbReference>
<dbReference type="PANTHER" id="PTHR12826">
    <property type="entry name" value="RIBONUCLEASE Y"/>
    <property type="match status" value="1"/>
</dbReference>
<comment type="caution">
    <text evidence="9">The sequence shown here is derived from an EMBL/GenBank/DDBJ whole genome shotgun (WGS) entry which is preliminary data.</text>
</comment>
<evidence type="ECO:0000313" key="9">
    <source>
        <dbReference type="EMBL" id="HIZ88847.1"/>
    </source>
</evidence>
<dbReference type="Proteomes" id="UP000824176">
    <property type="component" value="Unassembled WGS sequence"/>
</dbReference>
<dbReference type="GO" id="GO:0006402">
    <property type="term" value="P:mRNA catabolic process"/>
    <property type="evidence" value="ECO:0007669"/>
    <property type="project" value="UniProtKB-UniRule"/>
</dbReference>
<dbReference type="Gene3D" id="1.10.3210.10">
    <property type="entry name" value="Hypothetical protein af1432"/>
    <property type="match status" value="1"/>
</dbReference>
<keyword evidence="3 5" id="KW-0378">Hydrolase</keyword>
<keyword evidence="1 5" id="KW-0540">Nuclease</keyword>
<dbReference type="NCBIfam" id="TIGR03319">
    <property type="entry name" value="RNase_Y"/>
    <property type="match status" value="1"/>
</dbReference>
<keyword evidence="4 5" id="KW-0694">RNA-binding</keyword>
<dbReference type="InterPro" id="IPR004088">
    <property type="entry name" value="KH_dom_type_1"/>
</dbReference>
<evidence type="ECO:0000256" key="1">
    <source>
        <dbReference type="ARBA" id="ARBA00022722"/>
    </source>
</evidence>
<dbReference type="PROSITE" id="PS51831">
    <property type="entry name" value="HD"/>
    <property type="match status" value="1"/>
</dbReference>
<dbReference type="Pfam" id="PF01966">
    <property type="entry name" value="HD"/>
    <property type="match status" value="1"/>
</dbReference>
<dbReference type="HAMAP" id="MF_00335">
    <property type="entry name" value="RNase_Y"/>
    <property type="match status" value="1"/>
</dbReference>
<dbReference type="InterPro" id="IPR004087">
    <property type="entry name" value="KH_dom"/>
</dbReference>
<dbReference type="GO" id="GO:0016787">
    <property type="term" value="F:hydrolase activity"/>
    <property type="evidence" value="ECO:0007669"/>
    <property type="project" value="UniProtKB-KW"/>
</dbReference>
<dbReference type="InterPro" id="IPR003607">
    <property type="entry name" value="HD/PDEase_dom"/>
</dbReference>
<dbReference type="Pfam" id="PF00013">
    <property type="entry name" value="KH_1"/>
    <property type="match status" value="1"/>
</dbReference>
<dbReference type="PROSITE" id="PS50084">
    <property type="entry name" value="KH_TYPE_1"/>
    <property type="match status" value="1"/>
</dbReference>
<evidence type="ECO:0000256" key="6">
    <source>
        <dbReference type="NCBIfam" id="TIGR03319"/>
    </source>
</evidence>
<dbReference type="SMART" id="SM00322">
    <property type="entry name" value="KH"/>
    <property type="match status" value="1"/>
</dbReference>
<evidence type="ECO:0000256" key="3">
    <source>
        <dbReference type="ARBA" id="ARBA00022801"/>
    </source>
</evidence>
<comment type="similarity">
    <text evidence="5">Belongs to the RNase Y family.</text>
</comment>
<keyword evidence="7" id="KW-0175">Coiled coil</keyword>
<evidence type="ECO:0000256" key="4">
    <source>
        <dbReference type="ARBA" id="ARBA00022884"/>
    </source>
</evidence>
<dbReference type="InterPro" id="IPR006675">
    <property type="entry name" value="HDIG_dom"/>
</dbReference>
<dbReference type="FunFam" id="1.10.3210.10:FF:000013">
    <property type="entry name" value="Ribonuclease Y"/>
    <property type="match status" value="1"/>
</dbReference>
<accession>A0A9D2GT18</accession>
<dbReference type="Gene3D" id="3.30.1370.10">
    <property type="entry name" value="K Homology domain, type 1"/>
    <property type="match status" value="1"/>
</dbReference>
<reference evidence="9" key="1">
    <citation type="journal article" date="2021" name="PeerJ">
        <title>Extensive microbial diversity within the chicken gut microbiome revealed by metagenomics and culture.</title>
        <authorList>
            <person name="Gilroy R."/>
            <person name="Ravi A."/>
            <person name="Getino M."/>
            <person name="Pursley I."/>
            <person name="Horton D.L."/>
            <person name="Alikhan N.F."/>
            <person name="Baker D."/>
            <person name="Gharbi K."/>
            <person name="Hall N."/>
            <person name="Watson M."/>
            <person name="Adriaenssens E.M."/>
            <person name="Foster-Nyarko E."/>
            <person name="Jarju S."/>
            <person name="Secka A."/>
            <person name="Antonio M."/>
            <person name="Oren A."/>
            <person name="Chaudhuri R.R."/>
            <person name="La Ragione R."/>
            <person name="Hildebrand F."/>
            <person name="Pallen M.J."/>
        </authorList>
    </citation>
    <scope>NUCLEOTIDE SEQUENCE</scope>
    <source>
        <strain evidence="9">ChiW4-1371</strain>
    </source>
</reference>
<dbReference type="InterPro" id="IPR006674">
    <property type="entry name" value="HD_domain"/>
</dbReference>
<evidence type="ECO:0000256" key="5">
    <source>
        <dbReference type="HAMAP-Rule" id="MF_00335"/>
    </source>
</evidence>
<name>A0A9D2GT18_9BACT</name>
<dbReference type="GO" id="GO:0004521">
    <property type="term" value="F:RNA endonuclease activity"/>
    <property type="evidence" value="ECO:0007669"/>
    <property type="project" value="UniProtKB-UniRule"/>
</dbReference>
<sequence length="518" mass="58675">MSYYVIVGLVCILAGLAVGYLVAKKVKEEENKKLNNTADDIISKAKKEGEEIIKEAKLESKEIIFKGRQDLEKEIKEKKKDISHIERKLEAREESLEKKMESALRKEEQLVKRDQEYDKRMKDIDVLKAKNEEIKQNLIKEVERVACMTGEEAKKMLIEQMVDEAKKDSARTIRELEEEAKNESEKRARSIISTAIQRCASEFTNDITVTLVNLPNDEMKGRIIGREGRNIRTFETITGVDIIVDDTPEAVILSSYDPFRRETAKLTLEKLITDGRIHPARIEELHQKSRQEMDKHILELGEETVFNLGIHNMSQEILKLVGRLKYRTSYGQNVLGHSIEVATIAGIMAAELGLDPKIAKRAGLLHDIGKAIDYEAEGSHTTIGVEVAKKNKEDWRVINAIASHHGEEEFKCIEAILVQASDAISASRPGARREVLESYIKRLEQLEEVASSFEGVSKSFAIQAGREVRIIVEPDKVNDDGLVVLSKDISKKVEEELTYPGQIKVMVIRESRAIEYAK</sequence>
<feature type="domain" description="HD" evidence="8">
    <location>
        <begin position="334"/>
        <end position="427"/>
    </location>
</feature>
<keyword evidence="2 5" id="KW-0255">Endonuclease</keyword>
<organism evidence="9 10">
    <name type="scientific">Candidatus Mucispirillum faecigallinarum</name>
    <dbReference type="NCBI Taxonomy" id="2838699"/>
    <lineage>
        <taxon>Bacteria</taxon>
        <taxon>Pseudomonadati</taxon>
        <taxon>Deferribacterota</taxon>
        <taxon>Deferribacteres</taxon>
        <taxon>Deferribacterales</taxon>
        <taxon>Mucispirillaceae</taxon>
        <taxon>Mucispirillum</taxon>
    </lineage>
</organism>
<dbReference type="SUPFAM" id="SSF109604">
    <property type="entry name" value="HD-domain/PDEase-like"/>
    <property type="match status" value="1"/>
</dbReference>
<dbReference type="GO" id="GO:0003723">
    <property type="term" value="F:RNA binding"/>
    <property type="evidence" value="ECO:0007669"/>
    <property type="project" value="UniProtKB-UniRule"/>
</dbReference>
<dbReference type="PANTHER" id="PTHR12826:SF15">
    <property type="entry name" value="RIBONUCLEASE Y"/>
    <property type="match status" value="1"/>
</dbReference>
<dbReference type="SMART" id="SM00471">
    <property type="entry name" value="HDc"/>
    <property type="match status" value="1"/>
</dbReference>
<dbReference type="GO" id="GO:0005886">
    <property type="term" value="C:plasma membrane"/>
    <property type="evidence" value="ECO:0007669"/>
    <property type="project" value="UniProtKB-UniRule"/>
</dbReference>
<dbReference type="SUPFAM" id="SSF54791">
    <property type="entry name" value="Eukaryotic type KH-domain (KH-domain type I)"/>
    <property type="match status" value="1"/>
</dbReference>